<dbReference type="EMBL" id="CYSD01000040">
    <property type="protein sequence ID" value="CUH80863.1"/>
    <property type="molecule type" value="Genomic_DNA"/>
</dbReference>
<reference evidence="4 5" key="1">
    <citation type="submission" date="2015-09" db="EMBL/GenBank/DDBJ databases">
        <authorList>
            <consortium name="Swine Surveillance"/>
        </authorList>
    </citation>
    <scope>NUCLEOTIDE SEQUENCE [LARGE SCALE GENOMIC DNA]</scope>
    <source>
        <strain evidence="4 5">CECT 7557</strain>
    </source>
</reference>
<gene>
    <name evidence="4" type="primary">ptk</name>
    <name evidence="4" type="ORF">TRM7557_03111</name>
</gene>
<evidence type="ECO:0000256" key="1">
    <source>
        <dbReference type="ARBA" id="ARBA00022741"/>
    </source>
</evidence>
<name>A0A0P1GG97_9RHOB</name>
<dbReference type="EC" id="2.7.10.-" evidence="4"/>
<dbReference type="PANTHER" id="PTHR32309:SF31">
    <property type="entry name" value="CAPSULAR EXOPOLYSACCHARIDE FAMILY"/>
    <property type="match status" value="1"/>
</dbReference>
<dbReference type="SUPFAM" id="SSF52540">
    <property type="entry name" value="P-loop containing nucleoside triphosphate hydrolases"/>
    <property type="match status" value="1"/>
</dbReference>
<dbReference type="GO" id="GO:0016301">
    <property type="term" value="F:kinase activity"/>
    <property type="evidence" value="ECO:0007669"/>
    <property type="project" value="UniProtKB-KW"/>
</dbReference>
<dbReference type="InterPro" id="IPR050445">
    <property type="entry name" value="Bact_polysacc_biosynth/exp"/>
</dbReference>
<keyword evidence="2" id="KW-0067">ATP-binding</keyword>
<keyword evidence="1" id="KW-0547">Nucleotide-binding</keyword>
<keyword evidence="5" id="KW-1185">Reference proteome</keyword>
<keyword evidence="4" id="KW-0808">Transferase</keyword>
<dbReference type="CDD" id="cd05387">
    <property type="entry name" value="BY-kinase"/>
    <property type="match status" value="1"/>
</dbReference>
<evidence type="ECO:0000256" key="3">
    <source>
        <dbReference type="SAM" id="MobiDB-lite"/>
    </source>
</evidence>
<accession>A0A0P1GG97</accession>
<dbReference type="InterPro" id="IPR005702">
    <property type="entry name" value="Wzc-like_C"/>
</dbReference>
<dbReference type="AlphaFoldDB" id="A0A0P1GG97"/>
<keyword evidence="4" id="KW-0418">Kinase</keyword>
<dbReference type="STRING" id="928856.SAMN04488049_11659"/>
<evidence type="ECO:0000313" key="5">
    <source>
        <dbReference type="Proteomes" id="UP000052022"/>
    </source>
</evidence>
<dbReference type="InterPro" id="IPR027417">
    <property type="entry name" value="P-loop_NTPase"/>
</dbReference>
<sequence length="281" mass="31059">MERLQAAIEKAQSDKLGRGRSPLRAGSSQEVEGRWQQLPELRLDHKAMQRNRIYAAEANQAAIAFDMLRTRTLRHMQQNGWTRLAITSPTPACGKSTLALNLAFAMARQPNTRTVQIEVDLRQPSQRRLLGANAGGQRALPDTGHKTLEPLFDGSKPFGEIAHRYGKGLALATNSHGIHNASDLLLGSEVGNVLQKVEEDYQPDIMIFDLPPMMVNDDTMAFQKHVDCVLLIAAAEQTSVAEIDHCERELASQTNVLGVVVNKCKLLPANSRYAYNYAYGS</sequence>
<proteinExistence type="predicted"/>
<dbReference type="PANTHER" id="PTHR32309">
    <property type="entry name" value="TYROSINE-PROTEIN KINASE"/>
    <property type="match status" value="1"/>
</dbReference>
<evidence type="ECO:0000256" key="2">
    <source>
        <dbReference type="ARBA" id="ARBA00022840"/>
    </source>
</evidence>
<dbReference type="OrthoDB" id="9775724at2"/>
<feature type="region of interest" description="Disordered" evidence="3">
    <location>
        <begin position="1"/>
        <end position="31"/>
    </location>
</feature>
<dbReference type="RefSeq" id="WP_058291125.1">
    <property type="nucleotide sequence ID" value="NZ_CYSD01000040.1"/>
</dbReference>
<organism evidence="4 5">
    <name type="scientific">Tritonibacter multivorans</name>
    <dbReference type="NCBI Taxonomy" id="928856"/>
    <lineage>
        <taxon>Bacteria</taxon>
        <taxon>Pseudomonadati</taxon>
        <taxon>Pseudomonadota</taxon>
        <taxon>Alphaproteobacteria</taxon>
        <taxon>Rhodobacterales</taxon>
        <taxon>Paracoccaceae</taxon>
        <taxon>Tritonibacter</taxon>
    </lineage>
</organism>
<dbReference type="Gene3D" id="3.40.50.300">
    <property type="entry name" value="P-loop containing nucleotide triphosphate hydrolases"/>
    <property type="match status" value="1"/>
</dbReference>
<protein>
    <submittedName>
        <fullName evidence="4">Tyrosine-protein kinase ptk</fullName>
        <ecNumber evidence="4">2.7.10.-</ecNumber>
    </submittedName>
</protein>
<dbReference type="Proteomes" id="UP000052022">
    <property type="component" value="Unassembled WGS sequence"/>
</dbReference>
<evidence type="ECO:0000313" key="4">
    <source>
        <dbReference type="EMBL" id="CUH80863.1"/>
    </source>
</evidence>